<gene>
    <name evidence="1" type="ORF">F4Y08_16315</name>
</gene>
<evidence type="ECO:0008006" key="2">
    <source>
        <dbReference type="Google" id="ProtNLM"/>
    </source>
</evidence>
<protein>
    <recommendedName>
        <fullName evidence="2">Tagaturonate/fructuronate epimerase</fullName>
    </recommendedName>
</protein>
<accession>A0A6B1DXA8</accession>
<reference evidence="1" key="1">
    <citation type="submission" date="2019-09" db="EMBL/GenBank/DDBJ databases">
        <title>Characterisation of the sponge microbiome using genome-centric metagenomics.</title>
        <authorList>
            <person name="Engelberts J.P."/>
            <person name="Robbins S.J."/>
            <person name="De Goeij J.M."/>
            <person name="Aranda M."/>
            <person name="Bell S.C."/>
            <person name="Webster N.S."/>
        </authorList>
    </citation>
    <scope>NUCLEOTIDE SEQUENCE</scope>
    <source>
        <strain evidence="1">SB0662_bin_9</strain>
    </source>
</reference>
<dbReference type="GO" id="GO:0016853">
    <property type="term" value="F:isomerase activity"/>
    <property type="evidence" value="ECO:0007669"/>
    <property type="project" value="InterPro"/>
</dbReference>
<dbReference type="Pfam" id="PF16257">
    <property type="entry name" value="UxaE"/>
    <property type="match status" value="1"/>
</dbReference>
<name>A0A6B1DXA8_9CHLR</name>
<proteinExistence type="predicted"/>
<comment type="caution">
    <text evidence="1">The sequence shown here is derived from an EMBL/GenBank/DDBJ whole genome shotgun (WGS) entry which is preliminary data.</text>
</comment>
<organism evidence="1">
    <name type="scientific">Caldilineaceae bacterium SB0662_bin_9</name>
    <dbReference type="NCBI Taxonomy" id="2605258"/>
    <lineage>
        <taxon>Bacteria</taxon>
        <taxon>Bacillati</taxon>
        <taxon>Chloroflexota</taxon>
        <taxon>Caldilineae</taxon>
        <taxon>Caldilineales</taxon>
        <taxon>Caldilineaceae</taxon>
    </lineage>
</organism>
<sequence length="512" mass="55654">MTFASASTEALCSWLAEATSLDIHSASVTIDGDDLFFVGRRGVDLVAGQAHATGSAPILRGRTQAATAPDAGDCQLTLGEADPANASALRARLAWLSPIPCQLAKSAGTGDRLGIATPGHIGAFEAIARTDADGQTVHPLFPILAQQSIRENDRTGRTPQEVVDDAMWGVLQCGWQHGYGADADHLKEPVDIDVCHAAGFTFFTIDPGDRVDDEANTCDMATVQHKVAALDWAVLDSSPADLCERLEGLSLDLGDRSVTLSEEDVLRAAGKYGPSLSHTVRMARHLADLCGDTPYDLEMSVDETATITSLTEHIYIGAELQRLDVPVVSLAPRYTGMFEKGVDFIGDLDEFARSWADHIAVSRHFGPYKLSLHSGSDKFSIYPIAAELGGDLIHLKTAGTSYLEAVRTIGHQDPDLMRSILAFAVDRYPEDRQAYHVSAELDRMDPWRTMADRDLPSVLNDFHTRQVLHVTFGSVLNDPELRPPFMATLRSGAAKYNELLITHFIKHLQPFV</sequence>
<dbReference type="InterPro" id="IPR032586">
    <property type="entry name" value="UxaE"/>
</dbReference>
<evidence type="ECO:0000313" key="1">
    <source>
        <dbReference type="EMBL" id="MYD91868.1"/>
    </source>
</evidence>
<dbReference type="EMBL" id="VXPY01000119">
    <property type="protein sequence ID" value="MYD91868.1"/>
    <property type="molecule type" value="Genomic_DNA"/>
</dbReference>
<dbReference type="AlphaFoldDB" id="A0A6B1DXA8"/>